<dbReference type="EMBL" id="MU864366">
    <property type="protein sequence ID" value="KAK4190443.1"/>
    <property type="molecule type" value="Genomic_DNA"/>
</dbReference>
<sequence length="679" mass="74729">MPRKLTNPFSSSNSSNSSMPQQSERSGERRASHSKGNRLAGFFSKNKEQPSHQAILNNMHSNTQQTTTTTTTSSPSPMTSSMSLPTISLSAAAAGEQTGEEAATTLFEPPSADEARRRERAEAQFGPLLDPSHRHVSQSFGKPLEAPIEDEPPYYFVLTTYLSYLILIFCGHIRDFFGKRFGNKKHYATLKPSNGYAALNDDFDNFYVRRLKMRLDDCFARPTIGVPGRFITLMDRKSDDFNRTYKFTGTYTQTLNVSSYNYLGFAQSEGPCADAVEECVRKYGLSSCSPRADSGTNDLAVEVEREVAQFVGKPAAMVFSMGFVTNAGSFPALVSKGCLILSDELNHASIRIGARMSGAVIRSFKHNNIDDLEAKLREAISQGQPRTHRPWKKILVAVEGLYSMEGTMVDLPGVLALKKKYKFFLYVDEAHSIGALGPKGRGVCDYFGIDPAEVDILMGTLTKSFGANGGYIAAEKHIIDKLRSTNAATLLGESPAPSVLMQILASLRIITGEIAPGQGEERLQRIAFNSRYLRLGLKRLGYIVYGHDDSPIIPIMLYHPAKISAFSHEMLKRKISVVVVGYPATPLISSRARFCVSSAHNKEDMDRVLAACDEVGDILQLKFSTGIAGGAEPLPAGVTPEMEKEWRKANGLEGVYTPPRWKLEDILARGVQDTKVQLR</sequence>
<feature type="domain" description="Aminotransferase class I/classII large" evidence="4">
    <location>
        <begin position="254"/>
        <end position="610"/>
    </location>
</feature>
<dbReference type="InterPro" id="IPR015424">
    <property type="entry name" value="PyrdxlP-dep_Trfase"/>
</dbReference>
<dbReference type="Gene3D" id="3.90.1150.10">
    <property type="entry name" value="Aspartate Aminotransferase, domain 1"/>
    <property type="match status" value="1"/>
</dbReference>
<evidence type="ECO:0000313" key="5">
    <source>
        <dbReference type="EMBL" id="KAK4190443.1"/>
    </source>
</evidence>
<dbReference type="AlphaFoldDB" id="A0AAN6WXY0"/>
<dbReference type="InterPro" id="IPR050087">
    <property type="entry name" value="AON_synthase_class-II"/>
</dbReference>
<evidence type="ECO:0000259" key="4">
    <source>
        <dbReference type="Pfam" id="PF00155"/>
    </source>
</evidence>
<gene>
    <name evidence="5" type="ORF">QBC35DRAFT_81774</name>
</gene>
<dbReference type="InterPro" id="IPR004839">
    <property type="entry name" value="Aminotransferase_I/II_large"/>
</dbReference>
<protein>
    <submittedName>
        <fullName evidence="5">Pyridoxal phosphate-dependent transferase</fullName>
    </submittedName>
</protein>
<keyword evidence="6" id="KW-1185">Reference proteome</keyword>
<dbReference type="Pfam" id="PF00155">
    <property type="entry name" value="Aminotran_1_2"/>
    <property type="match status" value="1"/>
</dbReference>
<name>A0AAN6WXY0_9PEZI</name>
<reference evidence="5" key="2">
    <citation type="submission" date="2023-05" db="EMBL/GenBank/DDBJ databases">
        <authorList>
            <consortium name="Lawrence Berkeley National Laboratory"/>
            <person name="Steindorff A."/>
            <person name="Hensen N."/>
            <person name="Bonometti L."/>
            <person name="Westerberg I."/>
            <person name="Brannstrom I.O."/>
            <person name="Guillou S."/>
            <person name="Cros-Aarteil S."/>
            <person name="Calhoun S."/>
            <person name="Haridas S."/>
            <person name="Kuo A."/>
            <person name="Mondo S."/>
            <person name="Pangilinan J."/>
            <person name="Riley R."/>
            <person name="Labutti K."/>
            <person name="Andreopoulos B."/>
            <person name="Lipzen A."/>
            <person name="Chen C."/>
            <person name="Yanf M."/>
            <person name="Daum C."/>
            <person name="Ng V."/>
            <person name="Clum A."/>
            <person name="Ohm R."/>
            <person name="Martin F."/>
            <person name="Silar P."/>
            <person name="Natvig D."/>
            <person name="Lalanne C."/>
            <person name="Gautier V."/>
            <person name="Ament-Velasquez S.L."/>
            <person name="Kruys A."/>
            <person name="Hutchinson M.I."/>
            <person name="Powell A.J."/>
            <person name="Barry K."/>
            <person name="Miller A.N."/>
            <person name="Grigoriev I.V."/>
            <person name="Debuchy R."/>
            <person name="Gladieux P."/>
            <person name="Thoren M.H."/>
            <person name="Johannesson H."/>
        </authorList>
    </citation>
    <scope>NUCLEOTIDE SEQUENCE</scope>
    <source>
        <strain evidence="5">PSN309</strain>
    </source>
</reference>
<dbReference type="GO" id="GO:0016020">
    <property type="term" value="C:membrane"/>
    <property type="evidence" value="ECO:0007669"/>
    <property type="project" value="GOC"/>
</dbReference>
<evidence type="ECO:0000313" key="6">
    <source>
        <dbReference type="Proteomes" id="UP001302126"/>
    </source>
</evidence>
<evidence type="ECO:0000256" key="3">
    <source>
        <dbReference type="SAM" id="MobiDB-lite"/>
    </source>
</evidence>
<dbReference type="InterPro" id="IPR015421">
    <property type="entry name" value="PyrdxlP-dep_Trfase_major"/>
</dbReference>
<feature type="region of interest" description="Disordered" evidence="3">
    <location>
        <begin position="1"/>
        <end position="126"/>
    </location>
</feature>
<comment type="caution">
    <text evidence="5">The sequence shown here is derived from an EMBL/GenBank/DDBJ whole genome shotgun (WGS) entry which is preliminary data.</text>
</comment>
<dbReference type="CDD" id="cd06454">
    <property type="entry name" value="KBL_like"/>
    <property type="match status" value="1"/>
</dbReference>
<dbReference type="GO" id="GO:0046512">
    <property type="term" value="P:sphingosine biosynthetic process"/>
    <property type="evidence" value="ECO:0007669"/>
    <property type="project" value="TreeGrafter"/>
</dbReference>
<dbReference type="Gene3D" id="3.40.640.10">
    <property type="entry name" value="Type I PLP-dependent aspartate aminotransferase-like (Major domain)"/>
    <property type="match status" value="1"/>
</dbReference>
<dbReference type="InterPro" id="IPR015422">
    <property type="entry name" value="PyrdxlP-dep_Trfase_small"/>
</dbReference>
<feature type="compositionally biased region" description="Low complexity" evidence="3">
    <location>
        <begin position="63"/>
        <end position="105"/>
    </location>
</feature>
<feature type="compositionally biased region" description="Basic and acidic residues" evidence="3">
    <location>
        <begin position="113"/>
        <end position="122"/>
    </location>
</feature>
<comment type="cofactor">
    <cofactor evidence="1">
        <name>pyridoxal 5'-phosphate</name>
        <dbReference type="ChEBI" id="CHEBI:597326"/>
    </cofactor>
</comment>
<keyword evidence="2 5" id="KW-0808">Transferase</keyword>
<dbReference type="Proteomes" id="UP001302126">
    <property type="component" value="Unassembled WGS sequence"/>
</dbReference>
<dbReference type="GO" id="GO:0017059">
    <property type="term" value="C:serine palmitoyltransferase complex"/>
    <property type="evidence" value="ECO:0007669"/>
    <property type="project" value="TreeGrafter"/>
</dbReference>
<dbReference type="PANTHER" id="PTHR13693">
    <property type="entry name" value="CLASS II AMINOTRANSFERASE/8-AMINO-7-OXONONANOATE SYNTHASE"/>
    <property type="match status" value="1"/>
</dbReference>
<feature type="compositionally biased region" description="Polar residues" evidence="3">
    <location>
        <begin position="51"/>
        <end position="62"/>
    </location>
</feature>
<organism evidence="5 6">
    <name type="scientific">Podospora australis</name>
    <dbReference type="NCBI Taxonomy" id="1536484"/>
    <lineage>
        <taxon>Eukaryota</taxon>
        <taxon>Fungi</taxon>
        <taxon>Dikarya</taxon>
        <taxon>Ascomycota</taxon>
        <taxon>Pezizomycotina</taxon>
        <taxon>Sordariomycetes</taxon>
        <taxon>Sordariomycetidae</taxon>
        <taxon>Sordariales</taxon>
        <taxon>Podosporaceae</taxon>
        <taxon>Podospora</taxon>
    </lineage>
</organism>
<accession>A0AAN6WXY0</accession>
<evidence type="ECO:0000256" key="2">
    <source>
        <dbReference type="ARBA" id="ARBA00022679"/>
    </source>
</evidence>
<reference evidence="5" key="1">
    <citation type="journal article" date="2023" name="Mol. Phylogenet. Evol.">
        <title>Genome-scale phylogeny and comparative genomics of the fungal order Sordariales.</title>
        <authorList>
            <person name="Hensen N."/>
            <person name="Bonometti L."/>
            <person name="Westerberg I."/>
            <person name="Brannstrom I.O."/>
            <person name="Guillou S."/>
            <person name="Cros-Aarteil S."/>
            <person name="Calhoun S."/>
            <person name="Haridas S."/>
            <person name="Kuo A."/>
            <person name="Mondo S."/>
            <person name="Pangilinan J."/>
            <person name="Riley R."/>
            <person name="LaButti K."/>
            <person name="Andreopoulos B."/>
            <person name="Lipzen A."/>
            <person name="Chen C."/>
            <person name="Yan M."/>
            <person name="Daum C."/>
            <person name="Ng V."/>
            <person name="Clum A."/>
            <person name="Steindorff A."/>
            <person name="Ohm R.A."/>
            <person name="Martin F."/>
            <person name="Silar P."/>
            <person name="Natvig D.O."/>
            <person name="Lalanne C."/>
            <person name="Gautier V."/>
            <person name="Ament-Velasquez S.L."/>
            <person name="Kruys A."/>
            <person name="Hutchinson M.I."/>
            <person name="Powell A.J."/>
            <person name="Barry K."/>
            <person name="Miller A.N."/>
            <person name="Grigoriev I.V."/>
            <person name="Debuchy R."/>
            <person name="Gladieux P."/>
            <person name="Hiltunen Thoren M."/>
            <person name="Johannesson H."/>
        </authorList>
    </citation>
    <scope>NUCLEOTIDE SEQUENCE</scope>
    <source>
        <strain evidence="5">PSN309</strain>
    </source>
</reference>
<dbReference type="GO" id="GO:0030170">
    <property type="term" value="F:pyridoxal phosphate binding"/>
    <property type="evidence" value="ECO:0007669"/>
    <property type="project" value="InterPro"/>
</dbReference>
<evidence type="ECO:0000256" key="1">
    <source>
        <dbReference type="ARBA" id="ARBA00001933"/>
    </source>
</evidence>
<dbReference type="PANTHER" id="PTHR13693:SF3">
    <property type="entry name" value="LD36009P"/>
    <property type="match status" value="1"/>
</dbReference>
<dbReference type="SUPFAM" id="SSF53383">
    <property type="entry name" value="PLP-dependent transferases"/>
    <property type="match status" value="1"/>
</dbReference>
<proteinExistence type="predicted"/>
<dbReference type="GO" id="GO:0004758">
    <property type="term" value="F:serine C-palmitoyltransferase activity"/>
    <property type="evidence" value="ECO:0007669"/>
    <property type="project" value="TreeGrafter"/>
</dbReference>
<dbReference type="GO" id="GO:0046513">
    <property type="term" value="P:ceramide biosynthetic process"/>
    <property type="evidence" value="ECO:0007669"/>
    <property type="project" value="TreeGrafter"/>
</dbReference>